<evidence type="ECO:0000313" key="2">
    <source>
        <dbReference type="Proteomes" id="UP000000442"/>
    </source>
</evidence>
<evidence type="ECO:0000313" key="1">
    <source>
        <dbReference type="EMBL" id="ACN14129.1"/>
    </source>
</evidence>
<dbReference type="AlphaFoldDB" id="C0QL43"/>
<reference evidence="1 2" key="1">
    <citation type="journal article" date="2009" name="Environ. Microbiol.">
        <title>Genome sequence of Desulfobacterium autotrophicum HRM2, a marine sulfate reducer oxidizing organic carbon completely to carbon dioxide.</title>
        <authorList>
            <person name="Strittmatter A.W."/>
            <person name="Liesegang H."/>
            <person name="Rabus R."/>
            <person name="Decker I."/>
            <person name="Amann J."/>
            <person name="Andres S."/>
            <person name="Henne A."/>
            <person name="Fricke W.F."/>
            <person name="Martinez-Arias R."/>
            <person name="Bartels D."/>
            <person name="Goesmann A."/>
            <person name="Krause L."/>
            <person name="Puehler A."/>
            <person name="Klenk H.P."/>
            <person name="Richter M."/>
            <person name="Schuler M."/>
            <person name="Gloeckner F.O."/>
            <person name="Meyerdierks A."/>
            <person name="Gottschalk G."/>
            <person name="Amann R."/>
        </authorList>
    </citation>
    <scope>NUCLEOTIDE SEQUENCE [LARGE SCALE GENOMIC DNA]</scope>
    <source>
        <strain evidence="2">ATCC 43914 / DSM 3382 / HRM2</strain>
    </source>
</reference>
<dbReference type="KEGG" id="dat:HRM2_10170"/>
<gene>
    <name evidence="1" type="ordered locus">HRM2_10170</name>
</gene>
<protein>
    <submittedName>
        <fullName evidence="1">Uncharacterized protein</fullName>
    </submittedName>
</protein>
<proteinExistence type="predicted"/>
<dbReference type="HOGENOM" id="CLU_2805388_0_0_7"/>
<name>C0QL43_DESAH</name>
<accession>C0QL43</accession>
<dbReference type="EMBL" id="CP001087">
    <property type="protein sequence ID" value="ACN14129.1"/>
    <property type="molecule type" value="Genomic_DNA"/>
</dbReference>
<organism evidence="1 2">
    <name type="scientific">Desulforapulum autotrophicum (strain ATCC 43914 / DSM 3382 / VKM B-1955 / HRM2)</name>
    <name type="common">Desulfobacterium autotrophicum</name>
    <dbReference type="NCBI Taxonomy" id="177437"/>
    <lineage>
        <taxon>Bacteria</taxon>
        <taxon>Pseudomonadati</taxon>
        <taxon>Thermodesulfobacteriota</taxon>
        <taxon>Desulfobacteria</taxon>
        <taxon>Desulfobacterales</taxon>
        <taxon>Desulfobacteraceae</taxon>
        <taxon>Desulforapulum</taxon>
    </lineage>
</organism>
<sequence length="67" mass="7622">MRSNFPANIEIQHDLYEGSDRILANPTETHEIIMNLSTKAYHAMEKTVLARDLLLKIRSVLDLKKGG</sequence>
<dbReference type="Proteomes" id="UP000000442">
    <property type="component" value="Chromosome"/>
</dbReference>
<keyword evidence="2" id="KW-1185">Reference proteome</keyword>
<dbReference type="STRING" id="177437.HRM2_10170"/>